<evidence type="ECO:0000313" key="2">
    <source>
        <dbReference type="EMBL" id="SDJ86486.1"/>
    </source>
</evidence>
<feature type="chain" id="PRO_5011603508" description="APCDD1 domain-containing protein" evidence="1">
    <location>
        <begin position="20"/>
        <end position="158"/>
    </location>
</feature>
<protein>
    <recommendedName>
        <fullName evidence="4">APCDD1 domain-containing protein</fullName>
    </recommendedName>
</protein>
<evidence type="ECO:0000313" key="3">
    <source>
        <dbReference type="Proteomes" id="UP000199305"/>
    </source>
</evidence>
<evidence type="ECO:0000256" key="1">
    <source>
        <dbReference type="SAM" id="SignalP"/>
    </source>
</evidence>
<name>A0A1G8X843_9GAMM</name>
<dbReference type="RefSeq" id="WP_091509398.1">
    <property type="nucleotide sequence ID" value="NZ_FNFH01000002.1"/>
</dbReference>
<dbReference type="OrthoDB" id="5734130at2"/>
<sequence length="158" mass="17236">MNKFVATLAGTLLFSVAQAGTLERQLVGQWLSQCKQASGSYMQITSRFTADGKYSARSKFYLDPGCTQAMEMEMVSSGNYRLGGQLTAEGGEAAREIDIDVVEMRSGQMQLPGAGQRITQIIAIIDGRMVFGDAPGLQSVTAGERPRKLNKQFYSHKQ</sequence>
<evidence type="ECO:0008006" key="4">
    <source>
        <dbReference type="Google" id="ProtNLM"/>
    </source>
</evidence>
<gene>
    <name evidence="2" type="ORF">SAMN05216212_0993</name>
</gene>
<dbReference type="AlphaFoldDB" id="A0A1G8X843"/>
<accession>A0A1G8X843</accession>
<feature type="signal peptide" evidence="1">
    <location>
        <begin position="1"/>
        <end position="19"/>
    </location>
</feature>
<reference evidence="3" key="1">
    <citation type="submission" date="2016-10" db="EMBL/GenBank/DDBJ databases">
        <authorList>
            <person name="Varghese N."/>
            <person name="Submissions S."/>
        </authorList>
    </citation>
    <scope>NUCLEOTIDE SEQUENCE [LARGE SCALE GENOMIC DNA]</scope>
    <source>
        <strain evidence="3">CGMCC 1.10658</strain>
    </source>
</reference>
<keyword evidence="1" id="KW-0732">Signal</keyword>
<dbReference type="EMBL" id="FNFH01000002">
    <property type="protein sequence ID" value="SDJ86486.1"/>
    <property type="molecule type" value="Genomic_DNA"/>
</dbReference>
<organism evidence="2 3">
    <name type="scientific">Microbulbifer yueqingensis</name>
    <dbReference type="NCBI Taxonomy" id="658219"/>
    <lineage>
        <taxon>Bacteria</taxon>
        <taxon>Pseudomonadati</taxon>
        <taxon>Pseudomonadota</taxon>
        <taxon>Gammaproteobacteria</taxon>
        <taxon>Cellvibrionales</taxon>
        <taxon>Microbulbiferaceae</taxon>
        <taxon>Microbulbifer</taxon>
    </lineage>
</organism>
<dbReference type="STRING" id="658219.SAMN05216212_0993"/>
<dbReference type="Proteomes" id="UP000199305">
    <property type="component" value="Unassembled WGS sequence"/>
</dbReference>
<proteinExistence type="predicted"/>
<keyword evidence="3" id="KW-1185">Reference proteome</keyword>